<keyword evidence="2" id="KW-1185">Reference proteome</keyword>
<organism evidence="1 2">
    <name type="scientific">Pluteus cervinus</name>
    <dbReference type="NCBI Taxonomy" id="181527"/>
    <lineage>
        <taxon>Eukaryota</taxon>
        <taxon>Fungi</taxon>
        <taxon>Dikarya</taxon>
        <taxon>Basidiomycota</taxon>
        <taxon>Agaricomycotina</taxon>
        <taxon>Agaricomycetes</taxon>
        <taxon>Agaricomycetidae</taxon>
        <taxon>Agaricales</taxon>
        <taxon>Pluteineae</taxon>
        <taxon>Pluteaceae</taxon>
        <taxon>Pluteus</taxon>
    </lineage>
</organism>
<proteinExistence type="predicted"/>
<gene>
    <name evidence="1" type="ORF">BDN72DRAFT_897767</name>
</gene>
<evidence type="ECO:0000313" key="1">
    <source>
        <dbReference type="EMBL" id="TFK68870.1"/>
    </source>
</evidence>
<dbReference type="Proteomes" id="UP000308600">
    <property type="component" value="Unassembled WGS sequence"/>
</dbReference>
<name>A0ACD3ATM7_9AGAR</name>
<sequence>MLEGVGYAILASYPTIDRNRYHHHSDFVHQTIQVHHSSFVVHPPLIIAIPEAALSLIATIFNLLAVPSLNHSIARNRHSVSPHIVIFDRQILFKTIIIALSAPFPSIHRHIRVQYAITHVQRLPNLIYAEIELLSTSNHPEASTDFATMQFESKSISTTSST</sequence>
<accession>A0ACD3ATM7</accession>
<evidence type="ECO:0000313" key="2">
    <source>
        <dbReference type="Proteomes" id="UP000308600"/>
    </source>
</evidence>
<reference evidence="1 2" key="1">
    <citation type="journal article" date="2019" name="Nat. Ecol. Evol.">
        <title>Megaphylogeny resolves global patterns of mushroom evolution.</title>
        <authorList>
            <person name="Varga T."/>
            <person name="Krizsan K."/>
            <person name="Foldi C."/>
            <person name="Dima B."/>
            <person name="Sanchez-Garcia M."/>
            <person name="Sanchez-Ramirez S."/>
            <person name="Szollosi G.J."/>
            <person name="Szarkandi J.G."/>
            <person name="Papp V."/>
            <person name="Albert L."/>
            <person name="Andreopoulos W."/>
            <person name="Angelini C."/>
            <person name="Antonin V."/>
            <person name="Barry K.W."/>
            <person name="Bougher N.L."/>
            <person name="Buchanan P."/>
            <person name="Buyck B."/>
            <person name="Bense V."/>
            <person name="Catcheside P."/>
            <person name="Chovatia M."/>
            <person name="Cooper J."/>
            <person name="Damon W."/>
            <person name="Desjardin D."/>
            <person name="Finy P."/>
            <person name="Geml J."/>
            <person name="Haridas S."/>
            <person name="Hughes K."/>
            <person name="Justo A."/>
            <person name="Karasinski D."/>
            <person name="Kautmanova I."/>
            <person name="Kiss B."/>
            <person name="Kocsube S."/>
            <person name="Kotiranta H."/>
            <person name="LaButti K.M."/>
            <person name="Lechner B.E."/>
            <person name="Liimatainen K."/>
            <person name="Lipzen A."/>
            <person name="Lukacs Z."/>
            <person name="Mihaltcheva S."/>
            <person name="Morgado L.N."/>
            <person name="Niskanen T."/>
            <person name="Noordeloos M.E."/>
            <person name="Ohm R.A."/>
            <person name="Ortiz-Santana B."/>
            <person name="Ovrebo C."/>
            <person name="Racz N."/>
            <person name="Riley R."/>
            <person name="Savchenko A."/>
            <person name="Shiryaev A."/>
            <person name="Soop K."/>
            <person name="Spirin V."/>
            <person name="Szebenyi C."/>
            <person name="Tomsovsky M."/>
            <person name="Tulloss R.E."/>
            <person name="Uehling J."/>
            <person name="Grigoriev I.V."/>
            <person name="Vagvolgyi C."/>
            <person name="Papp T."/>
            <person name="Martin F.M."/>
            <person name="Miettinen O."/>
            <person name="Hibbett D.S."/>
            <person name="Nagy L.G."/>
        </authorList>
    </citation>
    <scope>NUCLEOTIDE SEQUENCE [LARGE SCALE GENOMIC DNA]</scope>
    <source>
        <strain evidence="1 2">NL-1719</strain>
    </source>
</reference>
<dbReference type="EMBL" id="ML208342">
    <property type="protein sequence ID" value="TFK68870.1"/>
    <property type="molecule type" value="Genomic_DNA"/>
</dbReference>
<protein>
    <submittedName>
        <fullName evidence="1">Uncharacterized protein</fullName>
    </submittedName>
</protein>